<name>A0A2Z4U7S0_9FIRM</name>
<dbReference type="Proteomes" id="UP000250003">
    <property type="component" value="Chromosome"/>
</dbReference>
<dbReference type="PROSITE" id="PS00715">
    <property type="entry name" value="SIGMA70_1"/>
    <property type="match status" value="1"/>
</dbReference>
<dbReference type="KEGG" id="blau:DQQ01_01470"/>
<protein>
    <submittedName>
        <fullName evidence="4">RNA polymerase subunit sigma-70</fullName>
    </submittedName>
</protein>
<dbReference type="GO" id="GO:0006352">
    <property type="term" value="P:DNA-templated transcription initiation"/>
    <property type="evidence" value="ECO:0007669"/>
    <property type="project" value="InterPro"/>
</dbReference>
<dbReference type="EMBL" id="CP030280">
    <property type="protein sequence ID" value="AWY97038.1"/>
    <property type="molecule type" value="Genomic_DNA"/>
</dbReference>
<evidence type="ECO:0000259" key="3">
    <source>
        <dbReference type="PROSITE" id="PS00715"/>
    </source>
</evidence>
<dbReference type="Gene3D" id="1.20.120.1810">
    <property type="match status" value="1"/>
</dbReference>
<dbReference type="AlphaFoldDB" id="A0A2Z4U7S0"/>
<dbReference type="GO" id="GO:0003700">
    <property type="term" value="F:DNA-binding transcription factor activity"/>
    <property type="evidence" value="ECO:0007669"/>
    <property type="project" value="InterPro"/>
</dbReference>
<evidence type="ECO:0000256" key="2">
    <source>
        <dbReference type="SAM" id="MobiDB-lite"/>
    </source>
</evidence>
<sequence>MDIQEFQEKLKDIQTLAMQNGKQVHRELVEQFFEEPGMDKDKLQKVYDFLEIQGIYIEGYSRKNRSSVAENRSESAAASDMDSVSGDSSAFCGDRENRAEMATQTEQTALTSEEETFLEEYLEGFVLPESAERESILQKFKEGKDCAPEDLLRSLQEDLVQAAKVLNCPEIFFGDLLQEGNMGLLMALQNRSEQECSVEWLLEEAKSAMRLFIEDMTQQKKEDNILVEKVRNLEARVKELTEDENIKYSVEELAAFLDMDPEEMEAVLQLTGDDK</sequence>
<proteinExistence type="predicted"/>
<dbReference type="RefSeq" id="WP_111917874.1">
    <property type="nucleotide sequence ID" value="NZ_CAUWHR010000023.1"/>
</dbReference>
<feature type="coiled-coil region" evidence="1">
    <location>
        <begin position="202"/>
        <end position="243"/>
    </location>
</feature>
<reference evidence="5" key="1">
    <citation type="submission" date="2018-06" db="EMBL/GenBank/DDBJ databases">
        <title>Description of Blautia argi sp. nov., a new anaerobic isolated from dog feces.</title>
        <authorList>
            <person name="Chang Y.-H."/>
            <person name="Paek J."/>
            <person name="Shin Y."/>
        </authorList>
    </citation>
    <scope>NUCLEOTIDE SEQUENCE [LARGE SCALE GENOMIC DNA]</scope>
    <source>
        <strain evidence="5">KCTC 15426</strain>
    </source>
</reference>
<feature type="domain" description="RNA polymerase sigma-70" evidence="3">
    <location>
        <begin position="175"/>
        <end position="188"/>
    </location>
</feature>
<keyword evidence="5" id="KW-1185">Reference proteome</keyword>
<dbReference type="InterPro" id="IPR000943">
    <property type="entry name" value="RNA_pol_sigma70"/>
</dbReference>
<feature type="region of interest" description="Disordered" evidence="2">
    <location>
        <begin position="71"/>
        <end position="92"/>
    </location>
</feature>
<evidence type="ECO:0000256" key="1">
    <source>
        <dbReference type="SAM" id="Coils"/>
    </source>
</evidence>
<dbReference type="OrthoDB" id="2064505at2"/>
<keyword evidence="1" id="KW-0175">Coiled coil</keyword>
<gene>
    <name evidence="4" type="ORF">DQQ01_01470</name>
</gene>
<accession>A0A2Z4U7S0</accession>
<organism evidence="4 5">
    <name type="scientific">Blautia argi</name>
    <dbReference type="NCBI Taxonomy" id="1912897"/>
    <lineage>
        <taxon>Bacteria</taxon>
        <taxon>Bacillati</taxon>
        <taxon>Bacillota</taxon>
        <taxon>Clostridia</taxon>
        <taxon>Lachnospirales</taxon>
        <taxon>Lachnospiraceae</taxon>
        <taxon>Blautia</taxon>
    </lineage>
</organism>
<evidence type="ECO:0000313" key="5">
    <source>
        <dbReference type="Proteomes" id="UP000250003"/>
    </source>
</evidence>
<evidence type="ECO:0000313" key="4">
    <source>
        <dbReference type="EMBL" id="AWY97038.1"/>
    </source>
</evidence>